<dbReference type="PANTHER" id="PTHR10779">
    <property type="entry name" value="DYNEIN LIGHT CHAIN ROADBLOCK"/>
    <property type="match status" value="1"/>
</dbReference>
<evidence type="ECO:0000313" key="7">
    <source>
        <dbReference type="Proteomes" id="UP000236546"/>
    </source>
</evidence>
<dbReference type="OrthoDB" id="9985637at2759"/>
<evidence type="ECO:0000313" key="5">
    <source>
        <dbReference type="EMBL" id="PON28566.1"/>
    </source>
</evidence>
<dbReference type="STRING" id="398673.A0A0W7VQY5"/>
<dbReference type="GeneID" id="29984972"/>
<dbReference type="RefSeq" id="XP_018661880.1">
    <property type="nucleotide sequence ID" value="XM_018804889.1"/>
</dbReference>
<dbReference type="EMBL" id="JPDN02000006">
    <property type="protein sequence ID" value="PON28566.1"/>
    <property type="molecule type" value="Genomic_DNA"/>
</dbReference>
<reference evidence="5 6" key="1">
    <citation type="journal article" date="2016" name="Genome Announc.">
        <title>Draft Whole-Genome Sequence of Trichoderma gamsii T6085, a Promising Biocontrol Agent of Fusarium Head Blight on Wheat.</title>
        <authorList>
            <person name="Baroncelli R."/>
            <person name="Zapparata A."/>
            <person name="Piaggeschi G."/>
            <person name="Sarrocco S."/>
            <person name="Vannacci G."/>
        </authorList>
    </citation>
    <scope>NUCLEOTIDE SEQUENCE [LARGE SCALE GENOMIC DNA]</scope>
    <source>
        <strain evidence="5 6">T6085</strain>
    </source>
</reference>
<reference evidence="4 7" key="2">
    <citation type="submission" date="2017-02" db="EMBL/GenBank/DDBJ databases">
        <title>Genomes of Trichoderma spp. with biocontrol activity.</title>
        <authorList>
            <person name="Gardiner D."/>
            <person name="Kazan K."/>
            <person name="Vos C."/>
            <person name="Harvey P."/>
        </authorList>
    </citation>
    <scope>NUCLEOTIDE SEQUENCE [LARGE SCALE GENOMIC DNA]</scope>
    <source>
        <strain evidence="4 7">A5MH</strain>
    </source>
</reference>
<name>A0A0W7VQY5_9HYPO</name>
<dbReference type="InterPro" id="IPR004942">
    <property type="entry name" value="Roadblock/LAMTOR2_dom"/>
</dbReference>
<proteinExistence type="inferred from homology"/>
<comment type="similarity">
    <text evidence="1">Belongs to the GAMAD family.</text>
</comment>
<sequence length="136" mass="14846">MSENPTTNGHDALEEKLGRLVRKPGVKASMVLDRASGAILKTSGQVDALQTAKARNASTAASFSNDAPAAEEGESQGIEEFAEMIWNFVNSSGQLVQDVDEEDELKLLRLRTKRQEIVIVPDLKYLLIVIHDTQPA</sequence>
<dbReference type="Proteomes" id="UP000054821">
    <property type="component" value="Unassembled WGS sequence"/>
</dbReference>
<protein>
    <recommendedName>
        <fullName evidence="3">Roadblock/LAMTOR2 domain-containing protein</fullName>
    </recommendedName>
</protein>
<dbReference type="SUPFAM" id="SSF103196">
    <property type="entry name" value="Roadblock/LC7 domain"/>
    <property type="match status" value="1"/>
</dbReference>
<feature type="domain" description="Roadblock/LAMTOR2" evidence="3">
    <location>
        <begin position="13"/>
        <end position="131"/>
    </location>
</feature>
<dbReference type="SMART" id="SM00960">
    <property type="entry name" value="Robl_LC7"/>
    <property type="match status" value="1"/>
</dbReference>
<evidence type="ECO:0000313" key="6">
    <source>
        <dbReference type="Proteomes" id="UP000054821"/>
    </source>
</evidence>
<reference evidence="5" key="3">
    <citation type="submission" date="2017-08" db="EMBL/GenBank/DDBJ databases">
        <title>Trichoderma gamsii strain T6085, whole genome shotgun sequencing project.</title>
        <authorList>
            <person name="Baroncelli R."/>
        </authorList>
    </citation>
    <scope>NUCLEOTIDE SEQUENCE</scope>
    <source>
        <strain evidence="5">T6085</strain>
    </source>
</reference>
<feature type="compositionally biased region" description="Polar residues" evidence="2">
    <location>
        <begin position="56"/>
        <end position="65"/>
    </location>
</feature>
<feature type="region of interest" description="Disordered" evidence="2">
    <location>
        <begin position="55"/>
        <end position="76"/>
    </location>
</feature>
<organism evidence="5 6">
    <name type="scientific">Trichoderma gamsii</name>
    <dbReference type="NCBI Taxonomy" id="398673"/>
    <lineage>
        <taxon>Eukaryota</taxon>
        <taxon>Fungi</taxon>
        <taxon>Dikarya</taxon>
        <taxon>Ascomycota</taxon>
        <taxon>Pezizomycotina</taxon>
        <taxon>Sordariomycetes</taxon>
        <taxon>Hypocreomycetidae</taxon>
        <taxon>Hypocreales</taxon>
        <taxon>Hypocreaceae</taxon>
        <taxon>Trichoderma</taxon>
    </lineage>
</organism>
<accession>A0A0W7VQY5</accession>
<evidence type="ECO:0000256" key="1">
    <source>
        <dbReference type="ARBA" id="ARBA00007191"/>
    </source>
</evidence>
<evidence type="ECO:0000313" key="4">
    <source>
        <dbReference type="EMBL" id="PNP42186.1"/>
    </source>
</evidence>
<evidence type="ECO:0000259" key="3">
    <source>
        <dbReference type="SMART" id="SM00960"/>
    </source>
</evidence>
<keyword evidence="6" id="KW-1185">Reference proteome</keyword>
<gene>
    <name evidence="5" type="ORF">TGAM01_v202413</name>
    <name evidence="4" type="ORF">TGAMA5MH_05868</name>
</gene>
<dbReference type="Gene3D" id="3.30.450.30">
    <property type="entry name" value="Dynein light chain 2a, cytoplasmic"/>
    <property type="match status" value="1"/>
</dbReference>
<evidence type="ECO:0000256" key="2">
    <source>
        <dbReference type="SAM" id="MobiDB-lite"/>
    </source>
</evidence>
<comment type="caution">
    <text evidence="5">The sequence shown here is derived from an EMBL/GenBank/DDBJ whole genome shotgun (WGS) entry which is preliminary data.</text>
</comment>
<dbReference type="Proteomes" id="UP000236546">
    <property type="component" value="Unassembled WGS sequence"/>
</dbReference>
<dbReference type="AlphaFoldDB" id="A0A0W7VQY5"/>
<dbReference type="EMBL" id="MTYH01000051">
    <property type="protein sequence ID" value="PNP42186.1"/>
    <property type="molecule type" value="Genomic_DNA"/>
</dbReference>